<dbReference type="EMBL" id="QUTE01009125">
    <property type="protein sequence ID" value="RHZ20684.1"/>
    <property type="molecule type" value="Genomic_DNA"/>
</dbReference>
<reference evidence="2 3" key="1">
    <citation type="submission" date="2018-08" db="EMBL/GenBank/DDBJ databases">
        <title>Aphanomyces genome sequencing and annotation.</title>
        <authorList>
            <person name="Minardi D."/>
            <person name="Oidtmann B."/>
            <person name="Van Der Giezen M."/>
            <person name="Studholme D.J."/>
        </authorList>
    </citation>
    <scope>NUCLEOTIDE SEQUENCE [LARGE SCALE GENOMIC DNA]</scope>
    <source>
        <strain evidence="2 3">197901</strain>
    </source>
</reference>
<feature type="non-terminal residue" evidence="2">
    <location>
        <position position="1"/>
    </location>
</feature>
<comment type="caution">
    <text evidence="2">The sequence shown here is derived from an EMBL/GenBank/DDBJ whole genome shotgun (WGS) entry which is preliminary data.</text>
</comment>
<evidence type="ECO:0000256" key="1">
    <source>
        <dbReference type="SAM" id="MobiDB-lite"/>
    </source>
</evidence>
<organism evidence="2 3">
    <name type="scientific">Aphanomyces astaci</name>
    <name type="common">Crayfish plague agent</name>
    <dbReference type="NCBI Taxonomy" id="112090"/>
    <lineage>
        <taxon>Eukaryota</taxon>
        <taxon>Sar</taxon>
        <taxon>Stramenopiles</taxon>
        <taxon>Oomycota</taxon>
        <taxon>Saprolegniomycetes</taxon>
        <taxon>Saprolegniales</taxon>
        <taxon>Verrucalvaceae</taxon>
        <taxon>Aphanomyces</taxon>
    </lineage>
</organism>
<evidence type="ECO:0000313" key="3">
    <source>
        <dbReference type="Proteomes" id="UP000266196"/>
    </source>
</evidence>
<protein>
    <submittedName>
        <fullName evidence="2">Uncharacterized protein</fullName>
    </submittedName>
</protein>
<dbReference type="AlphaFoldDB" id="A0A397FDY0"/>
<dbReference type="VEuPathDB" id="FungiDB:H257_05886"/>
<feature type="region of interest" description="Disordered" evidence="1">
    <location>
        <begin position="110"/>
        <end position="175"/>
    </location>
</feature>
<accession>A0A397FDY0</accession>
<proteinExistence type="predicted"/>
<evidence type="ECO:0000313" key="2">
    <source>
        <dbReference type="EMBL" id="RHZ20684.1"/>
    </source>
</evidence>
<sequence>QMLPDGLDEPMAKITFAAAMLVYIPPLVDVNGGATTGSTSPPWTSSPNSHFAAYVNAPSALLQVVHGADLDRIPTPLTQLQTWGVPVGVAHSLVHVLKCCRRRQQHIDPRYIRQQTATSPARGSVQKESPGAPATPRGSTADTVAYDVSSRASTAVVPSTPPTPPDGSTSESDEDLHRRQFAEMKTRIEATALTPLGMDSSLFDLFFQALFVVLPTEADLSNHQLNAATSLDARHLDTFVYQLLDPALSMHASHRLLKRRSQRTATMARAYSNACKAANCHSVKDIVNRSLEPFHIPDVLAEQVRVCIGKVLFPPCHRDVDKHERAKSPKQLAKLMPLHVRMDSPLVRSRGKMPGMEELPTILHLVDDL</sequence>
<dbReference type="Proteomes" id="UP000266196">
    <property type="component" value="Unassembled WGS sequence"/>
</dbReference>
<name>A0A397FDY0_APHAT</name>
<gene>
    <name evidence="2" type="ORF">DYB31_003050</name>
</gene>